<evidence type="ECO:0000256" key="2">
    <source>
        <dbReference type="ARBA" id="ARBA00022448"/>
    </source>
</evidence>
<dbReference type="InterPro" id="IPR006127">
    <property type="entry name" value="ZnuA-like"/>
</dbReference>
<protein>
    <submittedName>
        <fullName evidence="5">Zinc iron ABC transporter substrate binding component</fullName>
    </submittedName>
</protein>
<dbReference type="GO" id="GO:0030001">
    <property type="term" value="P:metal ion transport"/>
    <property type="evidence" value="ECO:0007669"/>
    <property type="project" value="InterPro"/>
</dbReference>
<proteinExistence type="predicted"/>
<dbReference type="InterPro" id="IPR050492">
    <property type="entry name" value="Bact_metal-bind_prot9"/>
</dbReference>
<dbReference type="PANTHER" id="PTHR42953:SF1">
    <property type="entry name" value="METAL-BINDING PROTEIN HI_0362-RELATED"/>
    <property type="match status" value="1"/>
</dbReference>
<comment type="subcellular location">
    <subcellularLocation>
        <location evidence="1">Cell envelope</location>
    </subcellularLocation>
</comment>
<evidence type="ECO:0000256" key="4">
    <source>
        <dbReference type="ARBA" id="ARBA00022729"/>
    </source>
</evidence>
<dbReference type="RefSeq" id="WP_056995625.1">
    <property type="nucleotide sequence ID" value="NZ_AZGC01000033.1"/>
</dbReference>
<dbReference type="SUPFAM" id="SSF53807">
    <property type="entry name" value="Helical backbone' metal receptor"/>
    <property type="match status" value="1"/>
</dbReference>
<organism evidence="5 6">
    <name type="scientific">Limosilactobacillus equigenerosi DSM 18793 = JCM 14505</name>
    <dbReference type="NCBI Taxonomy" id="1423742"/>
    <lineage>
        <taxon>Bacteria</taxon>
        <taxon>Bacillati</taxon>
        <taxon>Bacillota</taxon>
        <taxon>Bacilli</taxon>
        <taxon>Lactobacillales</taxon>
        <taxon>Lactobacillaceae</taxon>
        <taxon>Limosilactobacillus</taxon>
    </lineage>
</organism>
<reference evidence="5 6" key="1">
    <citation type="journal article" date="2015" name="Genome Announc.">
        <title>Expanding the biotechnology potential of lactobacilli through comparative genomics of 213 strains and associated genera.</title>
        <authorList>
            <person name="Sun Z."/>
            <person name="Harris H.M."/>
            <person name="McCann A."/>
            <person name="Guo C."/>
            <person name="Argimon S."/>
            <person name="Zhang W."/>
            <person name="Yang X."/>
            <person name="Jeffery I.B."/>
            <person name="Cooney J.C."/>
            <person name="Kagawa T.F."/>
            <person name="Liu W."/>
            <person name="Song Y."/>
            <person name="Salvetti E."/>
            <person name="Wrobel A."/>
            <person name="Rasinkangas P."/>
            <person name="Parkhill J."/>
            <person name="Rea M.C."/>
            <person name="O'Sullivan O."/>
            <person name="Ritari J."/>
            <person name="Douillard F.P."/>
            <person name="Paul Ross R."/>
            <person name="Yang R."/>
            <person name="Briner A.E."/>
            <person name="Felis G.E."/>
            <person name="de Vos W.M."/>
            <person name="Barrangou R."/>
            <person name="Klaenhammer T.R."/>
            <person name="Caufield P.W."/>
            <person name="Cui Y."/>
            <person name="Zhang H."/>
            <person name="O'Toole P.W."/>
        </authorList>
    </citation>
    <scope>NUCLEOTIDE SEQUENCE [LARGE SCALE GENOMIC DNA]</scope>
    <source>
        <strain evidence="5 6">DSM 18793</strain>
    </source>
</reference>
<evidence type="ECO:0000313" key="5">
    <source>
        <dbReference type="EMBL" id="KRL94606.1"/>
    </source>
</evidence>
<comment type="caution">
    <text evidence="5">The sequence shown here is derived from an EMBL/GenBank/DDBJ whole genome shotgun (WGS) entry which is preliminary data.</text>
</comment>
<dbReference type="PATRIC" id="fig|1423742.4.peg.1389"/>
<dbReference type="OrthoDB" id="9810636at2"/>
<dbReference type="EMBL" id="AZGC01000033">
    <property type="protein sequence ID" value="KRL94606.1"/>
    <property type="molecule type" value="Genomic_DNA"/>
</dbReference>
<dbReference type="STRING" id="417373.GCA_001570685_01007"/>
<dbReference type="Proteomes" id="UP000051084">
    <property type="component" value="Unassembled WGS sequence"/>
</dbReference>
<evidence type="ECO:0000313" key="6">
    <source>
        <dbReference type="Proteomes" id="UP000051084"/>
    </source>
</evidence>
<dbReference type="AlphaFoldDB" id="A0A0R1UN71"/>
<keyword evidence="4" id="KW-0732">Signal</keyword>
<dbReference type="Pfam" id="PF01297">
    <property type="entry name" value="ZnuA"/>
    <property type="match status" value="1"/>
</dbReference>
<name>A0A0R1UN71_9LACO</name>
<keyword evidence="6" id="KW-1185">Reference proteome</keyword>
<sequence>MVKKYWKLIALVVVLGGFLGLMITDWRPQSKSAKPIRVMTSLNFYGEVAKAVAGEHGQVTSLIDSSAVDTHDYQPTAKQARQLATANVAIENGLGYDQWMNKMVKATDHKLTVVNVAKDVAQKHAGDNEHVWYQPATMQKLATQLAADFSKLDPKHKNEYQANARAYQKRLDKLNSVIETAKAGVGSNNRVAVSEPVFDYALSNLGYEIANPHFEKAVEDNNDPSPHDIAQLRDDIKNHRIAFFVNNAQESDQTVKNLVKLAHENDVPVLSVTETKPDGGDYVSWMTKQYQALIKIQRGE</sequence>
<evidence type="ECO:0000256" key="3">
    <source>
        <dbReference type="ARBA" id="ARBA00022723"/>
    </source>
</evidence>
<gene>
    <name evidence="5" type="ORF">FC21_GL001340</name>
</gene>
<accession>A0A0R1UN71</accession>
<dbReference type="Gene3D" id="3.40.50.1980">
    <property type="entry name" value="Nitrogenase molybdenum iron protein domain"/>
    <property type="match status" value="2"/>
</dbReference>
<dbReference type="PANTHER" id="PTHR42953">
    <property type="entry name" value="HIGH-AFFINITY ZINC UPTAKE SYSTEM PROTEIN ZNUA-RELATED"/>
    <property type="match status" value="1"/>
</dbReference>
<keyword evidence="3" id="KW-0479">Metal-binding</keyword>
<dbReference type="GO" id="GO:0030313">
    <property type="term" value="C:cell envelope"/>
    <property type="evidence" value="ECO:0007669"/>
    <property type="project" value="UniProtKB-SubCell"/>
</dbReference>
<evidence type="ECO:0000256" key="1">
    <source>
        <dbReference type="ARBA" id="ARBA00004196"/>
    </source>
</evidence>
<dbReference type="GO" id="GO:0046872">
    <property type="term" value="F:metal ion binding"/>
    <property type="evidence" value="ECO:0007669"/>
    <property type="project" value="UniProtKB-KW"/>
</dbReference>
<keyword evidence="2" id="KW-0813">Transport</keyword>